<feature type="transmembrane region" description="Helical" evidence="14">
    <location>
        <begin position="1943"/>
        <end position="1960"/>
    </location>
</feature>
<feature type="transmembrane region" description="Helical" evidence="14">
    <location>
        <begin position="2032"/>
        <end position="2054"/>
    </location>
</feature>
<feature type="transmembrane region" description="Helical" evidence="14">
    <location>
        <begin position="1642"/>
        <end position="1667"/>
    </location>
</feature>
<evidence type="ECO:0000256" key="13">
    <source>
        <dbReference type="ARBA" id="ARBA00047777"/>
    </source>
</evidence>
<dbReference type="Proteomes" id="UP001318860">
    <property type="component" value="Unassembled WGS sequence"/>
</dbReference>
<keyword evidence="7 14" id="KW-0812">Transmembrane</keyword>
<evidence type="ECO:0000313" key="17">
    <source>
        <dbReference type="Proteomes" id="UP001318860"/>
    </source>
</evidence>
<dbReference type="EC" id="2.4.1.34" evidence="3"/>
<dbReference type="PANTHER" id="PTHR12741">
    <property type="entry name" value="LYST-INTERACTING PROTEIN LIP5 DOPAMINE RESPONSIVE PROTEIN DRG-1"/>
    <property type="match status" value="1"/>
</dbReference>
<evidence type="ECO:0000256" key="3">
    <source>
        <dbReference type="ARBA" id="ARBA00012589"/>
    </source>
</evidence>
<evidence type="ECO:0000256" key="12">
    <source>
        <dbReference type="ARBA" id="ARBA00032165"/>
    </source>
</evidence>
<feature type="transmembrane region" description="Helical" evidence="14">
    <location>
        <begin position="1839"/>
        <end position="1859"/>
    </location>
</feature>
<feature type="transmembrane region" description="Helical" evidence="14">
    <location>
        <begin position="1972"/>
        <end position="1992"/>
    </location>
</feature>
<keyword evidence="10 14" id="KW-0472">Membrane</keyword>
<keyword evidence="6" id="KW-0808">Transferase</keyword>
<feature type="transmembrane region" description="Helical" evidence="14">
    <location>
        <begin position="625"/>
        <end position="644"/>
    </location>
</feature>
<proteinExistence type="inferred from homology"/>
<dbReference type="Pfam" id="PF02364">
    <property type="entry name" value="Glucan_synthase"/>
    <property type="match status" value="3"/>
</dbReference>
<keyword evidence="9 14" id="KW-1133">Transmembrane helix</keyword>
<evidence type="ECO:0000256" key="10">
    <source>
        <dbReference type="ARBA" id="ARBA00023136"/>
    </source>
</evidence>
<comment type="caution">
    <text evidence="16">The sequence shown here is derived from an EMBL/GenBank/DDBJ whole genome shotgun (WGS) entry which is preliminary data.</text>
</comment>
<reference evidence="16 17" key="1">
    <citation type="journal article" date="2021" name="Comput. Struct. Biotechnol. J.">
        <title>De novo genome assembly of the potent medicinal plant Rehmannia glutinosa using nanopore technology.</title>
        <authorList>
            <person name="Ma L."/>
            <person name="Dong C."/>
            <person name="Song C."/>
            <person name="Wang X."/>
            <person name="Zheng X."/>
            <person name="Niu Y."/>
            <person name="Chen S."/>
            <person name="Feng W."/>
        </authorList>
    </citation>
    <scope>NUCLEOTIDE SEQUENCE [LARGE SCALE GENOMIC DNA]</scope>
    <source>
        <strain evidence="16">DH-2019</strain>
    </source>
</reference>
<dbReference type="InterPro" id="IPR003440">
    <property type="entry name" value="Glyco_trans_48_dom"/>
</dbReference>
<feature type="transmembrane region" description="Helical" evidence="14">
    <location>
        <begin position="1865"/>
        <end position="1890"/>
    </location>
</feature>
<keyword evidence="5" id="KW-0328">Glycosyltransferase</keyword>
<dbReference type="Pfam" id="PF25968">
    <property type="entry name" value="CALS1"/>
    <property type="match status" value="1"/>
</dbReference>
<evidence type="ECO:0000256" key="5">
    <source>
        <dbReference type="ARBA" id="ARBA00022676"/>
    </source>
</evidence>
<dbReference type="Pfam" id="PF14288">
    <property type="entry name" value="FKS1_dom1"/>
    <property type="match status" value="1"/>
</dbReference>
<comment type="catalytic activity">
    <reaction evidence="13">
        <text>[(1-&gt;3)-beta-D-glucosyl](n) + UDP-alpha-D-glucose = [(1-&gt;3)-beta-D-glucosyl](n+1) + UDP + H(+)</text>
        <dbReference type="Rhea" id="RHEA:21476"/>
        <dbReference type="Rhea" id="RHEA-COMP:11146"/>
        <dbReference type="Rhea" id="RHEA-COMP:14303"/>
        <dbReference type="ChEBI" id="CHEBI:15378"/>
        <dbReference type="ChEBI" id="CHEBI:37671"/>
        <dbReference type="ChEBI" id="CHEBI:58223"/>
        <dbReference type="ChEBI" id="CHEBI:58885"/>
        <dbReference type="EC" id="2.4.1.34"/>
    </reaction>
</comment>
<feature type="transmembrane region" description="Helical" evidence="14">
    <location>
        <begin position="2004"/>
        <end position="2026"/>
    </location>
</feature>
<evidence type="ECO:0000313" key="16">
    <source>
        <dbReference type="EMBL" id="KAK6148164.1"/>
    </source>
</evidence>
<keyword evidence="11" id="KW-0961">Cell wall biogenesis/degradation</keyword>
<dbReference type="PANTHER" id="PTHR12741:SF67">
    <property type="entry name" value="CALLOSE SYNTHASE 10"/>
    <property type="match status" value="1"/>
</dbReference>
<evidence type="ECO:0000256" key="14">
    <source>
        <dbReference type="SAM" id="Phobius"/>
    </source>
</evidence>
<dbReference type="EMBL" id="JABTTQ020000010">
    <property type="protein sequence ID" value="KAK6148164.1"/>
    <property type="molecule type" value="Genomic_DNA"/>
</dbReference>
<evidence type="ECO:0000256" key="11">
    <source>
        <dbReference type="ARBA" id="ARBA00023316"/>
    </source>
</evidence>
<accession>A0ABR0WM56</accession>
<protein>
    <recommendedName>
        <fullName evidence="12">1,3-beta-glucan synthase</fullName>
        <ecNumber evidence="3">2.4.1.34</ecNumber>
    </recommendedName>
    <alternativeName>
        <fullName evidence="12">1,3-beta-glucan synthase</fullName>
    </alternativeName>
</protein>
<evidence type="ECO:0000256" key="9">
    <source>
        <dbReference type="ARBA" id="ARBA00022989"/>
    </source>
</evidence>
<feature type="transmembrane region" description="Helical" evidence="14">
    <location>
        <begin position="1741"/>
        <end position="1764"/>
    </location>
</feature>
<feature type="transmembrane region" description="Helical" evidence="14">
    <location>
        <begin position="1202"/>
        <end position="1228"/>
    </location>
</feature>
<comment type="subcellular location">
    <subcellularLocation>
        <location evidence="1">Cell membrane</location>
        <topology evidence="1">Multi-pass membrane protein</topology>
    </subcellularLocation>
</comment>
<name>A0ABR0WM56_REHGL</name>
<feature type="transmembrane region" description="Helical" evidence="14">
    <location>
        <begin position="587"/>
        <end position="613"/>
    </location>
</feature>
<evidence type="ECO:0000256" key="8">
    <source>
        <dbReference type="ARBA" id="ARBA00022960"/>
    </source>
</evidence>
<dbReference type="SMART" id="SM01205">
    <property type="entry name" value="FKS1_dom1"/>
    <property type="match status" value="1"/>
</dbReference>
<feature type="transmembrane region" description="Helical" evidence="14">
    <location>
        <begin position="2075"/>
        <end position="2096"/>
    </location>
</feature>
<dbReference type="InterPro" id="IPR026899">
    <property type="entry name" value="FKS1-like_dom1"/>
</dbReference>
<comment type="similarity">
    <text evidence="2">Belongs to the glycosyltransferase 48 family.</text>
</comment>
<keyword evidence="17" id="KW-1185">Reference proteome</keyword>
<evidence type="ECO:0000256" key="2">
    <source>
        <dbReference type="ARBA" id="ARBA00009040"/>
    </source>
</evidence>
<keyword evidence="8" id="KW-0133">Cell shape</keyword>
<sequence>MRGAFQLSRESRLFIAEDFILSIAGACGAAERAAGGSRADPSGIAGSVPDSLQRTTNINAILQAADEIQSEDPNVARIRFENSALEIFSENVFWKYPNPDTMVLFWWEIKCRGNESKLSFYTAYTMCMTCSQAACICLDSNALYSASVDGGGLSVAELNNLVSSGDGRFMCVSGGNSMVVIRTLAYSMAQNLDPNSDGRGVLQFKTGLMSVIKQKLAKKDGGQIDRNRDIERLWEFYHQYKRRHRVDDIQREEQKWRETGTFSANMGECVLLLELRFSEMKRVFATLRALVEVMEALSKDAAPEGVGRLIMEETLPGEPSNIYRVIYVLETMHGTSDFEVSGQRDLDMFDLLEYVFGFQKDNIRNQREHVVLTLANAQSRLGIPVEADPVSDTFSLEAINRDRKLFLVSLYLCIWGEAANIRFLPECICYIFHHMARELDAILDRGEATHAASCINENGSVSFLEQVICPIYGTLEAEAARNNNGKAAHSQWRNYDDFNEYFWTPACFELNWPMKIDSSFLLKPKKGKRVGKCYNAFYQMSYTNYAVHFFFGPHALPFLQALSIIAFNDGKLNLNTFKTLLSIGPTFAVMNFLEMELVACYIGCLDVVLMFGAYTTARGMAISRIVIRFLWCGLSSVFVLYVYLLSEMSDQSFFQFFKWIYEMFPMEKTRFLLDEKDMEGLYRLLISPIAIPKSSYSAYQRIYNNNALTVASLWAPVVAIYIMDIHIWYTLLSAIYGAVMGARLRLGEIRSIEMVHKRFESFPEAFVKNLVSPQIKRLPFDRQSSQVYIKFGQVAYVSILKKLVEWTMQLQFSSSVICVSDVATPLCCFSEMSLGDSLNFSEVKMLVLRLELKPSSIHQLYVNILVCGSSASYPDISAVSGLRKDIELITSTTSHDNNKAYAAIFSPFWNEIIKSLREEDYISNREMDLLSMPSNTGSLKLVQWPLFLLSSKILLAIDLALDCKDTQADLWSRICKDEYMAYAVQECYSSIEKILHSLVDGEGRLWVERIFREINSSISEGSLVITLSLKKLPVVLSRFTALTGLLTRDPTPELAKGAAKAVYDFYDVVTHELLSPDLREQLDTWHILLRARNEGRLFSRIEWPKDPDIKEQVKRLHLLLTVKDSAANIPKNLEARRRLDVFTPYYSETVLYSNSELRVENEDGISILFYLQKIFPEPLLLPEAHQCARLRNMRASKFRRRFAARLVPLIALTTKAFPMVPILLIYYVGVIKKVTTSFHEWENFLERIGKGDTGDAELQESSTSALELRFWASYRGQTLARTVRGMMYYRKALMLQSHLERRSIEENVSQTSFTTQGFELSREARAQADIKFTYVVSCQIYGQQKQRKAPEAADIALLLQRRMLNHYLTDALRLFYKLRLRDGWLTGILLKLVKADAHGKDQVMDLEVMLIPVALLTYLILKSPCHVQEIFSIKLPGDPKLGEGKPENQNHAIIFTRGEAVQTIDMNQDNYLEEAMKMRNLLEEFREIMVCGLPQFLVLESTCSQEGWASSIFFPPSLSFSLSDSQATVLFFQFHLQSLVSLVRMHYGHPDVFDRIFHVTRGGISKASRVINISEDIYAEVSASLEYAFASRLPVRSTVGKGRDVGLNQIALFEGKVAGGNGEQVLSRDIYRIGQLFDFFRMLSFFFTTVGYYVCTMMTVLTVYVFLYGRAYLLEGVRLVEDVGDIRRWKLDPSGIEEYLVTVSFPVFHSSIHMLVFMAFSGLDQGISREARFLGNTALDAVLNAQFLVQIGVLTAVPMIMGFILELGLLQAVFSFITMQLQLCSVFFTFSLGTRTHYFGRTILHGGAKYRATGRGFVVRHIKFAENYRLYSRSHFVKALRIFVFRLEVALLLIVYMAYGYSEGGAVTFVLLTLSSWFLVISWLFAPYIFNPSGFEWQKTVEDFDDWTNWLMYKGGVGIKGDNSWESWWDEEQMHIQTLRGRILETILSLRFIMFQYGIVYKLHLTGKDTSIAVYGFSWAVLVGIVLIFKIFTFSPKKSTNFQLVLRFMQGVTSIGLIVALCLVVLFTDLSIADLLASVLAFIPTGWFILCLAITWKKIVRSLGLWDSVKEFARMYDAGMGIIIFAPIAVLSWFPFVSTFQSRLLFNQAFSRGLEISLILAGNKANVEASSF</sequence>
<feature type="transmembrane region" description="Helical" evidence="14">
    <location>
        <begin position="545"/>
        <end position="567"/>
    </location>
</feature>
<evidence type="ECO:0000259" key="15">
    <source>
        <dbReference type="SMART" id="SM01205"/>
    </source>
</evidence>
<keyword evidence="4" id="KW-1003">Cell membrane</keyword>
<evidence type="ECO:0000256" key="4">
    <source>
        <dbReference type="ARBA" id="ARBA00022475"/>
    </source>
</evidence>
<evidence type="ECO:0000256" key="6">
    <source>
        <dbReference type="ARBA" id="ARBA00022679"/>
    </source>
</evidence>
<organism evidence="16 17">
    <name type="scientific">Rehmannia glutinosa</name>
    <name type="common">Chinese foxglove</name>
    <dbReference type="NCBI Taxonomy" id="99300"/>
    <lineage>
        <taxon>Eukaryota</taxon>
        <taxon>Viridiplantae</taxon>
        <taxon>Streptophyta</taxon>
        <taxon>Embryophyta</taxon>
        <taxon>Tracheophyta</taxon>
        <taxon>Spermatophyta</taxon>
        <taxon>Magnoliopsida</taxon>
        <taxon>eudicotyledons</taxon>
        <taxon>Gunneridae</taxon>
        <taxon>Pentapetalae</taxon>
        <taxon>asterids</taxon>
        <taxon>lamiids</taxon>
        <taxon>Lamiales</taxon>
        <taxon>Orobanchaceae</taxon>
        <taxon>Rehmannieae</taxon>
        <taxon>Rehmannia</taxon>
    </lineage>
</organism>
<gene>
    <name evidence="16" type="ORF">DH2020_019076</name>
</gene>
<feature type="transmembrane region" description="Helical" evidence="14">
    <location>
        <begin position="713"/>
        <end position="739"/>
    </location>
</feature>
<dbReference type="InterPro" id="IPR058851">
    <property type="entry name" value="CALS1_helical"/>
</dbReference>
<feature type="domain" description="1,3-beta-glucan synthase component FKS1-like" evidence="15">
    <location>
        <begin position="402"/>
        <end position="515"/>
    </location>
</feature>
<evidence type="ECO:0000256" key="7">
    <source>
        <dbReference type="ARBA" id="ARBA00022692"/>
    </source>
</evidence>
<feature type="transmembrane region" description="Helical" evidence="14">
    <location>
        <begin position="1770"/>
        <end position="1792"/>
    </location>
</feature>
<evidence type="ECO:0000256" key="1">
    <source>
        <dbReference type="ARBA" id="ARBA00004651"/>
    </source>
</evidence>